<organism evidence="9 10">
    <name type="scientific">Tepidiphilus thermophilus</name>
    <dbReference type="NCBI Taxonomy" id="876478"/>
    <lineage>
        <taxon>Bacteria</taxon>
        <taxon>Pseudomonadati</taxon>
        <taxon>Pseudomonadota</taxon>
        <taxon>Hydrogenophilia</taxon>
        <taxon>Hydrogenophilales</taxon>
        <taxon>Hydrogenophilaceae</taxon>
        <taxon>Tepidiphilus</taxon>
    </lineage>
</organism>
<dbReference type="InterPro" id="IPR010656">
    <property type="entry name" value="DctM"/>
</dbReference>
<dbReference type="AlphaFoldDB" id="A0A0K6IS48"/>
<reference evidence="10" key="1">
    <citation type="submission" date="2015-08" db="EMBL/GenBank/DDBJ databases">
        <authorList>
            <person name="Babu N.S."/>
            <person name="Beckwith C.J."/>
            <person name="Beseler K.G."/>
            <person name="Brison A."/>
            <person name="Carone J.V."/>
            <person name="Caskin T.P."/>
            <person name="Diamond M."/>
            <person name="Durham M.E."/>
            <person name="Foxe J.M."/>
            <person name="Go M."/>
            <person name="Henderson B.A."/>
            <person name="Jones I.B."/>
            <person name="McGettigan J.A."/>
            <person name="Micheletti S.J."/>
            <person name="Nasrallah M.E."/>
            <person name="Ortiz D."/>
            <person name="Piller C.R."/>
            <person name="Privatt S.R."/>
            <person name="Schneider S.L."/>
            <person name="Sharp S."/>
            <person name="Smith T.C."/>
            <person name="Stanton J.D."/>
            <person name="Ullery H.E."/>
            <person name="Wilson R.J."/>
            <person name="Serrano M.G."/>
            <person name="Buck G."/>
            <person name="Lee V."/>
            <person name="Wang Y."/>
            <person name="Carvalho R."/>
            <person name="Voegtly L."/>
            <person name="Shi R."/>
            <person name="Duckworth R."/>
            <person name="Johnson A."/>
            <person name="Loviza R."/>
            <person name="Walstead R."/>
            <person name="Shah Z."/>
            <person name="Kiflezghi M."/>
            <person name="Wade K."/>
            <person name="Ball S.L."/>
            <person name="Bradley K.W."/>
            <person name="Asai D.J."/>
            <person name="Bowman C.A."/>
            <person name="Russell D.A."/>
            <person name="Pope W.H."/>
            <person name="Jacobs-Sera D."/>
            <person name="Hendrix R.W."/>
            <person name="Hatfull G.F."/>
        </authorList>
    </citation>
    <scope>NUCLEOTIDE SEQUENCE [LARGE SCALE GENOMIC DNA]</scope>
    <source>
        <strain evidence="10">JCM 19170</strain>
    </source>
</reference>
<feature type="transmembrane region" description="Helical" evidence="7">
    <location>
        <begin position="271"/>
        <end position="293"/>
    </location>
</feature>
<dbReference type="EMBL" id="CYHH01000003">
    <property type="protein sequence ID" value="CUB06127.1"/>
    <property type="molecule type" value="Genomic_DNA"/>
</dbReference>
<dbReference type="GO" id="GO:0022857">
    <property type="term" value="F:transmembrane transporter activity"/>
    <property type="evidence" value="ECO:0007669"/>
    <property type="project" value="UniProtKB-UniRule"/>
</dbReference>
<dbReference type="InterPro" id="IPR004681">
    <property type="entry name" value="TRAP_DctM"/>
</dbReference>
<evidence type="ECO:0000256" key="7">
    <source>
        <dbReference type="RuleBase" id="RU369079"/>
    </source>
</evidence>
<dbReference type="NCBIfam" id="TIGR00786">
    <property type="entry name" value="dctM"/>
    <property type="match status" value="1"/>
</dbReference>
<gene>
    <name evidence="9" type="ORF">Ga0061068_1033</name>
</gene>
<name>A0A0K6IS48_9PROT</name>
<evidence type="ECO:0000256" key="5">
    <source>
        <dbReference type="ARBA" id="ARBA00022989"/>
    </source>
</evidence>
<evidence type="ECO:0000256" key="4">
    <source>
        <dbReference type="ARBA" id="ARBA00022692"/>
    </source>
</evidence>
<feature type="transmembrane region" description="Helical" evidence="7">
    <location>
        <begin position="213"/>
        <end position="234"/>
    </location>
</feature>
<feature type="transmembrane region" description="Helical" evidence="7">
    <location>
        <begin position="313"/>
        <end position="342"/>
    </location>
</feature>
<keyword evidence="6 7" id="KW-0472">Membrane</keyword>
<accession>A0A0K6IS48</accession>
<evidence type="ECO:0000313" key="9">
    <source>
        <dbReference type="EMBL" id="CUB06127.1"/>
    </source>
</evidence>
<feature type="domain" description="TRAP C4-dicarboxylate transport system permease DctM subunit" evidence="8">
    <location>
        <begin position="9"/>
        <end position="416"/>
    </location>
</feature>
<keyword evidence="10" id="KW-1185">Reference proteome</keyword>
<protein>
    <recommendedName>
        <fullName evidence="7">TRAP transporter large permease protein</fullName>
    </recommendedName>
</protein>
<evidence type="ECO:0000256" key="2">
    <source>
        <dbReference type="ARBA" id="ARBA00022475"/>
    </source>
</evidence>
<feature type="transmembrane region" description="Helical" evidence="7">
    <location>
        <begin position="395"/>
        <end position="420"/>
    </location>
</feature>
<dbReference type="RefSeq" id="WP_055422988.1">
    <property type="nucleotide sequence ID" value="NZ_CYHH01000003.1"/>
</dbReference>
<keyword evidence="4 7" id="KW-0812">Transmembrane</keyword>
<keyword evidence="7" id="KW-0813">Transport</keyword>
<comment type="subunit">
    <text evidence="7">The complex comprises the extracytoplasmic solute receptor protein and the two transmembrane proteins.</text>
</comment>
<comment type="function">
    <text evidence="7">Part of the tripartite ATP-independent periplasmic (TRAP) transport system.</text>
</comment>
<proteinExistence type="inferred from homology"/>
<sequence>MIGATLVSLFLLALLAGMPLAVGLGLASVAVLALAGFDQLAVPTNLYAGIAKYPLLAIPMFILAGMIFERSGVALRLVRFISALVGEWTGSHAVVAVLVSMLLGGISGSGPADAAAVASVMLPSMIARGYPKGFSASLIAAAGSTAIIIPPSVAFIVYSVMVPAATVPALFAAGLIPGIIAALCLLIPALLISRRHGYGRGERRERPPLGKSFFEAIWGLLAPVIILGGLRTGLFTPTEAAVVAVAYGAFVGVFIYRSLELKGLFRILVDAGELSAVVLMIIGIASVFAWAGNTLGIFDAAASMLVAFHSSPVLMLVSINVLLLVAGMFLDAISIFLILLPLLVPIAQTMGWDLVWFGVMMTINLAIGQFTPPMALALMITSRIAGIRMEETFRWVLWFVLAMLLGLAAMIVFPELALWLPRRMGMG</sequence>
<evidence type="ECO:0000256" key="6">
    <source>
        <dbReference type="ARBA" id="ARBA00023136"/>
    </source>
</evidence>
<evidence type="ECO:0000259" key="8">
    <source>
        <dbReference type="Pfam" id="PF06808"/>
    </source>
</evidence>
<keyword evidence="3 7" id="KW-0997">Cell inner membrane</keyword>
<comment type="similarity">
    <text evidence="7">Belongs to the TRAP transporter large permease family.</text>
</comment>
<feature type="transmembrane region" description="Helical" evidence="7">
    <location>
        <begin position="80"/>
        <end position="103"/>
    </location>
</feature>
<dbReference type="Proteomes" id="UP000182108">
    <property type="component" value="Unassembled WGS sequence"/>
</dbReference>
<dbReference type="OrthoDB" id="9777699at2"/>
<feature type="transmembrane region" description="Helical" evidence="7">
    <location>
        <begin position="138"/>
        <end position="161"/>
    </location>
</feature>
<evidence type="ECO:0000256" key="3">
    <source>
        <dbReference type="ARBA" id="ARBA00022519"/>
    </source>
</evidence>
<feature type="transmembrane region" description="Helical" evidence="7">
    <location>
        <begin position="167"/>
        <end position="192"/>
    </location>
</feature>
<keyword evidence="5 7" id="KW-1133">Transmembrane helix</keyword>
<comment type="subcellular location">
    <subcellularLocation>
        <location evidence="1 7">Cell inner membrane</location>
        <topology evidence="1 7">Multi-pass membrane protein</topology>
    </subcellularLocation>
</comment>
<evidence type="ECO:0000256" key="1">
    <source>
        <dbReference type="ARBA" id="ARBA00004429"/>
    </source>
</evidence>
<comment type="caution">
    <text evidence="7">Lacks conserved residue(s) required for the propagation of feature annotation.</text>
</comment>
<evidence type="ECO:0000313" key="10">
    <source>
        <dbReference type="Proteomes" id="UP000182108"/>
    </source>
</evidence>
<dbReference type="PIRSF" id="PIRSF006066">
    <property type="entry name" value="HI0050"/>
    <property type="match status" value="1"/>
</dbReference>
<feature type="transmembrane region" description="Helical" evidence="7">
    <location>
        <begin position="49"/>
        <end position="68"/>
    </location>
</feature>
<dbReference type="Pfam" id="PF06808">
    <property type="entry name" value="DctM"/>
    <property type="match status" value="1"/>
</dbReference>
<keyword evidence="2" id="KW-1003">Cell membrane</keyword>
<feature type="transmembrane region" description="Helical" evidence="7">
    <location>
        <begin position="109"/>
        <end position="126"/>
    </location>
</feature>
<feature type="transmembrane region" description="Helical" evidence="7">
    <location>
        <begin position="240"/>
        <end position="259"/>
    </location>
</feature>
<dbReference type="GO" id="GO:0005886">
    <property type="term" value="C:plasma membrane"/>
    <property type="evidence" value="ECO:0007669"/>
    <property type="project" value="UniProtKB-SubCell"/>
</dbReference>
<dbReference type="PANTHER" id="PTHR33362">
    <property type="entry name" value="SIALIC ACID TRAP TRANSPORTER PERMEASE PROTEIN SIAT-RELATED"/>
    <property type="match status" value="1"/>
</dbReference>